<keyword evidence="4" id="KW-1185">Reference proteome</keyword>
<proteinExistence type="predicted"/>
<organism evidence="3 4">
    <name type="scientific">Enterococcus florum</name>
    <dbReference type="NCBI Taxonomy" id="2480627"/>
    <lineage>
        <taxon>Bacteria</taxon>
        <taxon>Bacillati</taxon>
        <taxon>Bacillota</taxon>
        <taxon>Bacilli</taxon>
        <taxon>Lactobacillales</taxon>
        <taxon>Enterococcaceae</taxon>
        <taxon>Enterococcus</taxon>
    </lineage>
</organism>
<evidence type="ECO:0000256" key="2">
    <source>
        <dbReference type="SAM" id="SignalP"/>
    </source>
</evidence>
<feature type="signal peptide" evidence="2">
    <location>
        <begin position="1"/>
        <end position="24"/>
    </location>
</feature>
<feature type="region of interest" description="Disordered" evidence="1">
    <location>
        <begin position="25"/>
        <end position="103"/>
    </location>
</feature>
<evidence type="ECO:0008006" key="5">
    <source>
        <dbReference type="Google" id="ProtNLM"/>
    </source>
</evidence>
<dbReference type="AlphaFoldDB" id="A0A4P5PG94"/>
<comment type="caution">
    <text evidence="3">The sequence shown here is derived from an EMBL/GenBank/DDBJ whole genome shotgun (WGS) entry which is preliminary data.</text>
</comment>
<dbReference type="EMBL" id="BJCC01000031">
    <property type="protein sequence ID" value="GCF95308.1"/>
    <property type="molecule type" value="Genomic_DNA"/>
</dbReference>
<evidence type="ECO:0000256" key="1">
    <source>
        <dbReference type="SAM" id="MobiDB-lite"/>
    </source>
</evidence>
<feature type="compositionally biased region" description="Basic and acidic residues" evidence="1">
    <location>
        <begin position="30"/>
        <end position="62"/>
    </location>
</feature>
<evidence type="ECO:0000313" key="4">
    <source>
        <dbReference type="Proteomes" id="UP000290567"/>
    </source>
</evidence>
<keyword evidence="2" id="KW-0732">Signal</keyword>
<dbReference type="OrthoDB" id="2243718at2"/>
<sequence length="728" mass="81287">MKRWIKLIVLGLLITHTSHPSVFAQVTHSSENEEHLTTRTEESSSKSGDAIKDFSYEEKNDWPAESSSDSTKQQPTSESAERSIQEQSLEVQAAGEGTSSNPFRVQNAAELKEALKADFMEGQTTHYIQLINDIVYTDDDTQFEIDKNTVLEGNHHAILYDGTRPASVHFRTGANNLTITFKNITYGNEQYPDSSYYGILQATNSNIDFTVENIQYTIRDGGQPFYANKGAGNKLTLTGTNRFYSEGATGGEFNEGFEDVYFAANSQTSIHNDTSTGSAIFWTNDQRIFVEENAEVDITFSKRYLSYNKLELNVARGGKFTVNGITTSINSATYMTLVRAGDFTMNFAQDSIGRFTTEKGRGLDGRNPIVYANSPYYILFDAGQNPTSIINSINPTFHRIDDDGKDYSIEYLLNQADAVQKTLTNNVTSGQSLEVSNSDIENGQSLLYTRNVSVDDFWGSAQTGDAQSEINTQITQWTLPSLKQLEVNYKLSDRTLYSVEDIYSAEAQESIEQSTENEAGIQEFALQPTEDGARYPAEATQHTFSPLVGGKTYYLYAKASTSGLPGYRLESLWVEKVIEVPAYVNMTFSTDHLRFASPIPGVFGKDQNLETYSVRNLGNVPIALSLNEVITNSSSSSEIALVKQFTLRDQEYKMQLVAENTLTNQKITWGPLIEGEVEEGQKMQIDPYWTPGSQPQLYIEGEYSGPLIGPKDVSYLFKFTYRSIQEDQ</sequence>
<feature type="compositionally biased region" description="Polar residues" evidence="1">
    <location>
        <begin position="65"/>
        <end position="78"/>
    </location>
</feature>
<name>A0A4P5PG94_9ENTE</name>
<evidence type="ECO:0000313" key="3">
    <source>
        <dbReference type="EMBL" id="GCF95308.1"/>
    </source>
</evidence>
<reference evidence="4" key="1">
    <citation type="submission" date="2019-02" db="EMBL/GenBank/DDBJ databases">
        <title>Draft genome sequence of Enterococcus sp. Gos25-1.</title>
        <authorList>
            <person name="Tanaka N."/>
            <person name="Shiwa Y."/>
            <person name="Fujita N."/>
        </authorList>
    </citation>
    <scope>NUCLEOTIDE SEQUENCE [LARGE SCALE GENOMIC DNA]</scope>
    <source>
        <strain evidence="4">Gos25-1</strain>
    </source>
</reference>
<dbReference type="RefSeq" id="WP_146623706.1">
    <property type="nucleotide sequence ID" value="NZ_BJCC01000031.1"/>
</dbReference>
<protein>
    <recommendedName>
        <fullName evidence="5">WxL domain-containing protein</fullName>
    </recommendedName>
</protein>
<feature type="chain" id="PRO_5020360014" description="WxL domain-containing protein" evidence="2">
    <location>
        <begin position="25"/>
        <end position="728"/>
    </location>
</feature>
<dbReference type="Proteomes" id="UP000290567">
    <property type="component" value="Unassembled WGS sequence"/>
</dbReference>
<gene>
    <name evidence="3" type="ORF">NRIC_31990</name>
</gene>
<accession>A0A4P5PG94</accession>